<dbReference type="Pfam" id="PF02027">
    <property type="entry name" value="RolB_RolC"/>
    <property type="match status" value="1"/>
</dbReference>
<evidence type="ECO:0000259" key="14">
    <source>
        <dbReference type="Pfam" id="PF02027"/>
    </source>
</evidence>
<evidence type="ECO:0000256" key="11">
    <source>
        <dbReference type="ARBA" id="ARBA00047321"/>
    </source>
</evidence>
<reference evidence="15" key="1">
    <citation type="submission" date="2020-02" db="EMBL/GenBank/DDBJ databases">
        <title>Unexpected conservation and global transmission of agrobacterial virulence plasmids.</title>
        <authorList>
            <person name="Weisberg A.J."/>
            <person name="Davis E.W. II"/>
            <person name="Tabima J.R."/>
            <person name="Belcher M.S."/>
            <person name="Miller M."/>
            <person name="Kuo C.-H."/>
            <person name="Loper J.E."/>
            <person name="Grunwald N.J."/>
            <person name="Putnam M.L."/>
            <person name="Chang J.H."/>
        </authorList>
    </citation>
    <scope>NUCLEOTIDE SEQUENCE</scope>
    <source>
        <strain evidence="15">Q15/94</strain>
        <plasmid evidence="15">pTiQ15_94</plasmid>
    </source>
</reference>
<dbReference type="InterPro" id="IPR012142">
    <property type="entry name" value="Trp_2-mOase"/>
</dbReference>
<keyword evidence="10 12" id="KW-0073">Auxin biosynthesis</keyword>
<dbReference type="InterPro" id="IPR002937">
    <property type="entry name" value="Amino_oxidase"/>
</dbReference>
<dbReference type="EMBL" id="CP049220">
    <property type="protein sequence ID" value="QTG17272.1"/>
    <property type="molecule type" value="Genomic_DNA"/>
</dbReference>
<keyword evidence="7" id="KW-0288">FMN</keyword>
<keyword evidence="15" id="KW-0614">Plasmid</keyword>
<sequence>MMDISDVQELRSRLFSTFLERQAKKKRIINEISRECEAGLACKRLAHGGFPEISGGQRAQVVTGFIYVSCETLEMVLESRSLPQMTMMRSQMAMNIAPFRTDLSRALLLQSINLLGSMRCGPSDISHFIAVAISKTACSKSLTLAPFEGGLAESFTGFPVAFEKAAAFEMVAYGHNLMPKPRIDAFPTIDLLYDYGKFFDGCSATGRIGYFPEAVRKPKVAIVGAGLSGLVAANELLHAGVDDVTLYEASDRLGGKLWSHRFESAPKVIAEMGGMRFPRSESCLFFFLKKYRLDLMGRFPNPGSVDTTLFYQGCRYIWRAGDEPPKLFRRVYQGWRAFLREGYCHDDMTLASPDAIGEALKLGHLQQAHDFWQSWLICFGRETFSSGIERIFLVGPPPGGEKWNFPHDWNLFKLMGVGSGGFGPVFESGFIEILRLVVNGYEDKVQFSYEGISELPVRIASQLFNGTSIRERIRHIQVKAIEKENKQIKLRLKGGGCELYDKVVVTSGLANIQLRHLLTSNCTFWHAEVNRAIQESHMTGSSKLFILTERKFWLEHQMSPCVLTTGIAKATYCLDYEPQNPEGKGLVLISYTWEDDSHKLLAVPDKKERLALLRRDIGKAYPEFAQHLVPARGNYDGNVVQHDWLTDPNAGGAFKLNRRAEDIYSESLFFQPFDEINGLNDEGLYLAGCSCSFTGGWVDGAIQTACNAACAVIHSSGGILAEGNPLMHPWKRYKYRQ</sequence>
<evidence type="ECO:0000256" key="2">
    <source>
        <dbReference type="ARBA" id="ARBA00004814"/>
    </source>
</evidence>
<evidence type="ECO:0000313" key="16">
    <source>
        <dbReference type="Proteomes" id="UP000663946"/>
    </source>
</evidence>
<evidence type="ECO:0000256" key="9">
    <source>
        <dbReference type="ARBA" id="ARBA00023033"/>
    </source>
</evidence>
<organism evidence="15 16">
    <name type="scientific">Agrobacterium tumefaciens</name>
    <dbReference type="NCBI Taxonomy" id="358"/>
    <lineage>
        <taxon>Bacteria</taxon>
        <taxon>Pseudomonadati</taxon>
        <taxon>Pseudomonadota</taxon>
        <taxon>Alphaproteobacteria</taxon>
        <taxon>Hyphomicrobiales</taxon>
        <taxon>Rhizobiaceae</taxon>
        <taxon>Rhizobium/Agrobacterium group</taxon>
        <taxon>Agrobacterium</taxon>
        <taxon>Agrobacterium tumefaciens complex</taxon>
    </lineage>
</organism>
<dbReference type="Pfam" id="PF01593">
    <property type="entry name" value="Amino_oxidase"/>
    <property type="match status" value="1"/>
</dbReference>
<feature type="domain" description="Amine oxidase" evidence="13">
    <location>
        <begin position="227"/>
        <end position="713"/>
    </location>
</feature>
<dbReference type="InterPro" id="IPR050281">
    <property type="entry name" value="Flavin_monoamine_oxidase"/>
</dbReference>
<comment type="pathway">
    <text evidence="2 12">Plant hormone metabolism; auxin biosynthesis.</text>
</comment>
<dbReference type="EC" id="1.13.12.3" evidence="4 12"/>
<keyword evidence="8 12" id="KW-0560">Oxidoreductase</keyword>
<dbReference type="SUPFAM" id="SSF54373">
    <property type="entry name" value="FAD-linked reductases, C-terminal domain"/>
    <property type="match status" value="1"/>
</dbReference>
<dbReference type="GO" id="GO:0001716">
    <property type="term" value="F:L-amino-acid oxidase activity"/>
    <property type="evidence" value="ECO:0007669"/>
    <property type="project" value="TreeGrafter"/>
</dbReference>
<dbReference type="Proteomes" id="UP000663946">
    <property type="component" value="Plasmid pTiQ15_94"/>
</dbReference>
<keyword evidence="6" id="KW-0285">Flavoprotein</keyword>
<evidence type="ECO:0000256" key="5">
    <source>
        <dbReference type="ARBA" id="ARBA00017871"/>
    </source>
</evidence>
<dbReference type="InterPro" id="IPR036188">
    <property type="entry name" value="FAD/NAD-bd_sf"/>
</dbReference>
<keyword evidence="9 12" id="KW-0503">Monooxygenase</keyword>
<feature type="domain" description="Cytokinin glycosidase" evidence="14">
    <location>
        <begin position="3"/>
        <end position="176"/>
    </location>
</feature>
<dbReference type="Gene3D" id="1.10.405.40">
    <property type="match status" value="1"/>
</dbReference>
<geneLocation type="plasmid" evidence="15 16">
    <name>pTiQ15_94</name>
</geneLocation>
<dbReference type="PANTHER" id="PTHR10742">
    <property type="entry name" value="FLAVIN MONOAMINE OXIDASE"/>
    <property type="match status" value="1"/>
</dbReference>
<dbReference type="Gene3D" id="3.50.50.60">
    <property type="entry name" value="FAD/NAD(P)-binding domain"/>
    <property type="match status" value="1"/>
</dbReference>
<dbReference type="AlphaFoldDB" id="A0AAJ4N9N4"/>
<evidence type="ECO:0000259" key="13">
    <source>
        <dbReference type="Pfam" id="PF01593"/>
    </source>
</evidence>
<dbReference type="SUPFAM" id="SSF51905">
    <property type="entry name" value="FAD/NAD(P)-binding domain"/>
    <property type="match status" value="1"/>
</dbReference>
<evidence type="ECO:0000256" key="7">
    <source>
        <dbReference type="ARBA" id="ARBA00022643"/>
    </source>
</evidence>
<dbReference type="GO" id="GO:0009063">
    <property type="term" value="P:amino acid catabolic process"/>
    <property type="evidence" value="ECO:0007669"/>
    <property type="project" value="TreeGrafter"/>
</dbReference>
<dbReference type="PIRSF" id="PIRSF000319">
    <property type="entry name" value="Trp_2-mono_O2ase"/>
    <property type="match status" value="1"/>
</dbReference>
<evidence type="ECO:0000256" key="12">
    <source>
        <dbReference type="PIRNR" id="PIRNR000319"/>
    </source>
</evidence>
<dbReference type="Gene3D" id="3.90.660.10">
    <property type="match status" value="1"/>
</dbReference>
<comment type="cofactor">
    <cofactor evidence="1">
        <name>FMN</name>
        <dbReference type="ChEBI" id="CHEBI:58210"/>
    </cofactor>
</comment>
<dbReference type="PRINTS" id="PR00419">
    <property type="entry name" value="ADXRDTASE"/>
</dbReference>
<evidence type="ECO:0000256" key="10">
    <source>
        <dbReference type="ARBA" id="ARBA00023070"/>
    </source>
</evidence>
<dbReference type="GO" id="GO:0050361">
    <property type="term" value="F:tryptophan 2-monooxygenase activity"/>
    <property type="evidence" value="ECO:0007669"/>
    <property type="project" value="UniProtKB-EC"/>
</dbReference>
<comment type="similarity">
    <text evidence="3 12">Belongs to the tryptophan 2-monooxygenase family.</text>
</comment>
<accession>A0AAJ4N9N4</accession>
<dbReference type="InterPro" id="IPR006064">
    <property type="entry name" value="Glycosidase"/>
</dbReference>
<proteinExistence type="inferred from homology"/>
<dbReference type="GO" id="GO:0009851">
    <property type="term" value="P:auxin biosynthetic process"/>
    <property type="evidence" value="ECO:0007669"/>
    <property type="project" value="UniProtKB-KW"/>
</dbReference>
<evidence type="ECO:0000256" key="1">
    <source>
        <dbReference type="ARBA" id="ARBA00001917"/>
    </source>
</evidence>
<evidence type="ECO:0000256" key="6">
    <source>
        <dbReference type="ARBA" id="ARBA00022630"/>
    </source>
</evidence>
<evidence type="ECO:0000256" key="3">
    <source>
        <dbReference type="ARBA" id="ARBA00005833"/>
    </source>
</evidence>
<dbReference type="PANTHER" id="PTHR10742:SF342">
    <property type="entry name" value="AMINE OXIDASE"/>
    <property type="match status" value="1"/>
</dbReference>
<evidence type="ECO:0000256" key="4">
    <source>
        <dbReference type="ARBA" id="ARBA00012535"/>
    </source>
</evidence>
<evidence type="ECO:0000256" key="8">
    <source>
        <dbReference type="ARBA" id="ARBA00023002"/>
    </source>
</evidence>
<evidence type="ECO:0000313" key="15">
    <source>
        <dbReference type="EMBL" id="QTG17272.1"/>
    </source>
</evidence>
<comment type="catalytic activity">
    <reaction evidence="11 12">
        <text>L-tryptophan + O2 = indole-3-acetamide + CO2 + H2O</text>
        <dbReference type="Rhea" id="RHEA:16165"/>
        <dbReference type="ChEBI" id="CHEBI:15377"/>
        <dbReference type="ChEBI" id="CHEBI:15379"/>
        <dbReference type="ChEBI" id="CHEBI:16031"/>
        <dbReference type="ChEBI" id="CHEBI:16526"/>
        <dbReference type="ChEBI" id="CHEBI:57912"/>
        <dbReference type="EC" id="1.13.12.3"/>
    </reaction>
</comment>
<gene>
    <name evidence="15" type="ORF">G6M86_28320</name>
</gene>
<protein>
    <recommendedName>
        <fullName evidence="5 12">Tryptophan 2-monooxygenase</fullName>
        <ecNumber evidence="4 12">1.13.12.3</ecNumber>
    </recommendedName>
</protein>
<name>A0AAJ4N9N4_AGRTU</name>